<protein>
    <submittedName>
        <fullName evidence="3">Pentatricopeptide repeat</fullName>
    </submittedName>
</protein>
<evidence type="ECO:0000256" key="2">
    <source>
        <dbReference type="PROSITE-ProRule" id="PRU00708"/>
    </source>
</evidence>
<dbReference type="InterPro" id="IPR044190">
    <property type="entry name" value="THA8-like"/>
</dbReference>
<dbReference type="Pfam" id="PF13041">
    <property type="entry name" value="PPR_2"/>
    <property type="match status" value="1"/>
</dbReference>
<dbReference type="AlphaFoldDB" id="A0AAD7KX32"/>
<dbReference type="PANTHER" id="PTHR47594">
    <property type="entry name" value="PPR CONTAINING PLANT-LIKE PROTEIN"/>
    <property type="match status" value="1"/>
</dbReference>
<dbReference type="GO" id="GO:0003723">
    <property type="term" value="F:RNA binding"/>
    <property type="evidence" value="ECO:0007669"/>
    <property type="project" value="InterPro"/>
</dbReference>
<feature type="repeat" description="PPR" evidence="2">
    <location>
        <begin position="158"/>
        <end position="192"/>
    </location>
</feature>
<feature type="repeat" description="PPR" evidence="2">
    <location>
        <begin position="123"/>
        <end position="157"/>
    </location>
</feature>
<gene>
    <name evidence="3" type="ORF">O6P43_028076</name>
</gene>
<dbReference type="InterPro" id="IPR002885">
    <property type="entry name" value="PPR_rpt"/>
</dbReference>
<dbReference type="InterPro" id="IPR011990">
    <property type="entry name" value="TPR-like_helical_dom_sf"/>
</dbReference>
<sequence length="247" mass="28141">MAMGSLRHQFLQLGFHQNLPKPHLRSSAVPQFSTPNIICGLRSRPRKPLWRSSVLSTEAIQAVQALKLAKSGHKLEQVFSRRLSRLLKADLLDTFAELQRQNELDLALKVFKFIHKEAGYKPELSLYCGMILLLGKNKLIDKAEELFSELMTEGLEPDTSIFTEMIGAYIQVGMIEKAMETYKLMKASGCNPDKLTFMILIRNLEKAGEKELAATMKKECVDYVDYPEKFLQEVEHKQVKIKSPDLV</sequence>
<dbReference type="GO" id="GO:0000373">
    <property type="term" value="P:Group II intron splicing"/>
    <property type="evidence" value="ECO:0007669"/>
    <property type="project" value="InterPro"/>
</dbReference>
<dbReference type="NCBIfam" id="TIGR00756">
    <property type="entry name" value="PPR"/>
    <property type="match status" value="2"/>
</dbReference>
<accession>A0AAD7KX32</accession>
<dbReference type="PANTHER" id="PTHR47594:SF5">
    <property type="entry name" value="PENTACOTRIPEPTIDE-REPEAT REGION OF PRORP DOMAIN-CONTAINING PROTEIN"/>
    <property type="match status" value="1"/>
</dbReference>
<reference evidence="3" key="1">
    <citation type="journal article" date="2023" name="Science">
        <title>Elucidation of the pathway for biosynthesis of saponin adjuvants from the soapbark tree.</title>
        <authorList>
            <person name="Reed J."/>
            <person name="Orme A."/>
            <person name="El-Demerdash A."/>
            <person name="Owen C."/>
            <person name="Martin L.B.B."/>
            <person name="Misra R.C."/>
            <person name="Kikuchi S."/>
            <person name="Rejzek M."/>
            <person name="Martin A.C."/>
            <person name="Harkess A."/>
            <person name="Leebens-Mack J."/>
            <person name="Louveau T."/>
            <person name="Stephenson M.J."/>
            <person name="Osbourn A."/>
        </authorList>
    </citation>
    <scope>NUCLEOTIDE SEQUENCE</scope>
    <source>
        <strain evidence="3">S10</strain>
    </source>
</reference>
<proteinExistence type="predicted"/>
<keyword evidence="1" id="KW-0677">Repeat</keyword>
<dbReference type="EMBL" id="JARAOO010000012">
    <property type="protein sequence ID" value="KAJ7947462.1"/>
    <property type="molecule type" value="Genomic_DNA"/>
</dbReference>
<name>A0AAD7KX32_QUISA</name>
<evidence type="ECO:0000313" key="3">
    <source>
        <dbReference type="EMBL" id="KAJ7947462.1"/>
    </source>
</evidence>
<dbReference type="Pfam" id="PF01535">
    <property type="entry name" value="PPR"/>
    <property type="match status" value="1"/>
</dbReference>
<comment type="caution">
    <text evidence="3">The sequence shown here is derived from an EMBL/GenBank/DDBJ whole genome shotgun (WGS) entry which is preliminary data.</text>
</comment>
<dbReference type="Gene3D" id="1.25.40.10">
    <property type="entry name" value="Tetratricopeptide repeat domain"/>
    <property type="match status" value="1"/>
</dbReference>
<dbReference type="Proteomes" id="UP001163823">
    <property type="component" value="Chromosome 12"/>
</dbReference>
<evidence type="ECO:0000313" key="4">
    <source>
        <dbReference type="Proteomes" id="UP001163823"/>
    </source>
</evidence>
<evidence type="ECO:0000256" key="1">
    <source>
        <dbReference type="ARBA" id="ARBA00022737"/>
    </source>
</evidence>
<dbReference type="KEGG" id="qsa:O6P43_028076"/>
<keyword evidence="4" id="KW-1185">Reference proteome</keyword>
<organism evidence="3 4">
    <name type="scientific">Quillaja saponaria</name>
    <name type="common">Soap bark tree</name>
    <dbReference type="NCBI Taxonomy" id="32244"/>
    <lineage>
        <taxon>Eukaryota</taxon>
        <taxon>Viridiplantae</taxon>
        <taxon>Streptophyta</taxon>
        <taxon>Embryophyta</taxon>
        <taxon>Tracheophyta</taxon>
        <taxon>Spermatophyta</taxon>
        <taxon>Magnoliopsida</taxon>
        <taxon>eudicotyledons</taxon>
        <taxon>Gunneridae</taxon>
        <taxon>Pentapetalae</taxon>
        <taxon>rosids</taxon>
        <taxon>fabids</taxon>
        <taxon>Fabales</taxon>
        <taxon>Quillajaceae</taxon>
        <taxon>Quillaja</taxon>
    </lineage>
</organism>
<dbReference type="PROSITE" id="PS51375">
    <property type="entry name" value="PPR"/>
    <property type="match status" value="2"/>
</dbReference>
<dbReference type="GO" id="GO:0009658">
    <property type="term" value="P:chloroplast organization"/>
    <property type="evidence" value="ECO:0007669"/>
    <property type="project" value="InterPro"/>
</dbReference>